<evidence type="ECO:0000256" key="4">
    <source>
        <dbReference type="ARBA" id="ARBA00022892"/>
    </source>
</evidence>
<keyword evidence="7" id="KW-0460">Magnesium</keyword>
<dbReference type="InterPro" id="IPR005225">
    <property type="entry name" value="Small_GTP-bd"/>
</dbReference>
<dbReference type="AlphaFoldDB" id="A0AAE0GKJ4"/>
<sequence length="200" mass="22447">MFSLLYGLWEYIFRKVEFRILILGVDKSGKTTLLERIKTIYTEAEGLSPDKILPTVGLNIGRVEACNAKLVFWDLGGQAGLRSIWEKYYAEAHAILYVVDASEESRFEEAKQAFHRAISSQDLDEAPVVVIANKQDHTQVAELAVVEKALGTQKANRPTRPCRTQKVSATNGDGVEDAVSWLVDAMKRSRRTHLLAQQIQ</sequence>
<evidence type="ECO:0000313" key="8">
    <source>
        <dbReference type="EMBL" id="KAK3279761.1"/>
    </source>
</evidence>
<evidence type="ECO:0000256" key="7">
    <source>
        <dbReference type="PIRSR" id="PIRSR606689-2"/>
    </source>
</evidence>
<proteinExistence type="inferred from homology"/>
<dbReference type="SMART" id="SM00175">
    <property type="entry name" value="RAB"/>
    <property type="match status" value="1"/>
</dbReference>
<keyword evidence="2" id="KW-0449">Lipoprotein</keyword>
<keyword evidence="5 6" id="KW-0342">GTP-binding</keyword>
<dbReference type="GO" id="GO:0046872">
    <property type="term" value="F:metal ion binding"/>
    <property type="evidence" value="ECO:0007669"/>
    <property type="project" value="UniProtKB-KW"/>
</dbReference>
<feature type="binding site" evidence="6">
    <location>
        <begin position="24"/>
        <end position="31"/>
    </location>
    <ligand>
        <name>GTP</name>
        <dbReference type="ChEBI" id="CHEBI:37565"/>
    </ligand>
</feature>
<dbReference type="Pfam" id="PF00025">
    <property type="entry name" value="Arf"/>
    <property type="match status" value="1"/>
</dbReference>
<accession>A0AAE0GKJ4</accession>
<dbReference type="InterPro" id="IPR006689">
    <property type="entry name" value="Small_GTPase_ARF/SAR"/>
</dbReference>
<organism evidence="8 9">
    <name type="scientific">Cymbomonas tetramitiformis</name>
    <dbReference type="NCBI Taxonomy" id="36881"/>
    <lineage>
        <taxon>Eukaryota</taxon>
        <taxon>Viridiplantae</taxon>
        <taxon>Chlorophyta</taxon>
        <taxon>Pyramimonadophyceae</taxon>
        <taxon>Pyramimonadales</taxon>
        <taxon>Pyramimonadaceae</taxon>
        <taxon>Cymbomonas</taxon>
    </lineage>
</organism>
<keyword evidence="9" id="KW-1185">Reference proteome</keyword>
<keyword evidence="4" id="KW-0813">Transport</keyword>
<feature type="binding site" evidence="6">
    <location>
        <position position="77"/>
    </location>
    <ligand>
        <name>GTP</name>
        <dbReference type="ChEBI" id="CHEBI:37565"/>
    </ligand>
</feature>
<keyword evidence="3 6" id="KW-0547">Nucleotide-binding</keyword>
<dbReference type="GO" id="GO:0034067">
    <property type="term" value="P:protein localization to Golgi apparatus"/>
    <property type="evidence" value="ECO:0007669"/>
    <property type="project" value="TreeGrafter"/>
</dbReference>
<feature type="binding site" evidence="6">
    <location>
        <begin position="133"/>
        <end position="136"/>
    </location>
    <ligand>
        <name>GTP</name>
        <dbReference type="ChEBI" id="CHEBI:37565"/>
    </ligand>
</feature>
<evidence type="ECO:0008006" key="10">
    <source>
        <dbReference type="Google" id="ProtNLM"/>
    </source>
</evidence>
<evidence type="ECO:0000256" key="5">
    <source>
        <dbReference type="ARBA" id="ARBA00023134"/>
    </source>
</evidence>
<name>A0AAE0GKJ4_9CHLO</name>
<dbReference type="PANTHER" id="PTHR45909:SF1">
    <property type="entry name" value="ADP-RIBOSYLATION FACTOR-RELATED PROTEIN 1"/>
    <property type="match status" value="1"/>
</dbReference>
<dbReference type="PANTHER" id="PTHR45909">
    <property type="entry name" value="ADP-RIBOSYLATION FACTOR-RELATED PROTEIN 1"/>
    <property type="match status" value="1"/>
</dbReference>
<keyword evidence="2" id="KW-0519">Myristate</keyword>
<dbReference type="GO" id="GO:0005525">
    <property type="term" value="F:GTP binding"/>
    <property type="evidence" value="ECO:0007669"/>
    <property type="project" value="UniProtKB-KW"/>
</dbReference>
<keyword evidence="4" id="KW-0931">ER-Golgi transport</keyword>
<dbReference type="EMBL" id="LGRX02004683">
    <property type="protein sequence ID" value="KAK3279761.1"/>
    <property type="molecule type" value="Genomic_DNA"/>
</dbReference>
<dbReference type="GO" id="GO:0005794">
    <property type="term" value="C:Golgi apparatus"/>
    <property type="evidence" value="ECO:0007669"/>
    <property type="project" value="TreeGrafter"/>
</dbReference>
<gene>
    <name evidence="8" type="ORF">CYMTET_12370</name>
</gene>
<dbReference type="InterPro" id="IPR024156">
    <property type="entry name" value="Small_GTPase_ARF"/>
</dbReference>
<dbReference type="GO" id="GO:0043001">
    <property type="term" value="P:Golgi to plasma membrane protein transport"/>
    <property type="evidence" value="ECO:0007669"/>
    <property type="project" value="TreeGrafter"/>
</dbReference>
<evidence type="ECO:0000256" key="2">
    <source>
        <dbReference type="ARBA" id="ARBA00022707"/>
    </source>
</evidence>
<feature type="binding site" evidence="7">
    <location>
        <position position="55"/>
    </location>
    <ligand>
        <name>Mg(2+)</name>
        <dbReference type="ChEBI" id="CHEBI:18420"/>
    </ligand>
</feature>
<dbReference type="SMART" id="SM00178">
    <property type="entry name" value="SAR"/>
    <property type="match status" value="1"/>
</dbReference>
<dbReference type="Gene3D" id="3.40.50.300">
    <property type="entry name" value="P-loop containing nucleotide triphosphate hydrolases"/>
    <property type="match status" value="1"/>
</dbReference>
<dbReference type="PRINTS" id="PR00449">
    <property type="entry name" value="RASTRNSFRMNG"/>
</dbReference>
<reference evidence="8 9" key="1">
    <citation type="journal article" date="2015" name="Genome Biol. Evol.">
        <title>Comparative Genomics of a Bacterivorous Green Alga Reveals Evolutionary Causalities and Consequences of Phago-Mixotrophic Mode of Nutrition.</title>
        <authorList>
            <person name="Burns J.A."/>
            <person name="Paasch A."/>
            <person name="Narechania A."/>
            <person name="Kim E."/>
        </authorList>
    </citation>
    <scope>NUCLEOTIDE SEQUENCE [LARGE SCALE GENOMIC DNA]</scope>
    <source>
        <strain evidence="8 9">PLY_AMNH</strain>
    </source>
</reference>
<evidence type="ECO:0000313" key="9">
    <source>
        <dbReference type="Proteomes" id="UP001190700"/>
    </source>
</evidence>
<dbReference type="SUPFAM" id="SSF52540">
    <property type="entry name" value="P-loop containing nucleoside triphosphate hydrolases"/>
    <property type="match status" value="1"/>
</dbReference>
<keyword evidence="7" id="KW-0479">Metal-binding</keyword>
<evidence type="ECO:0000256" key="1">
    <source>
        <dbReference type="ARBA" id="ARBA00010290"/>
    </source>
</evidence>
<dbReference type="GO" id="GO:0006886">
    <property type="term" value="P:intracellular protein transport"/>
    <property type="evidence" value="ECO:0007669"/>
    <property type="project" value="TreeGrafter"/>
</dbReference>
<dbReference type="Proteomes" id="UP001190700">
    <property type="component" value="Unassembled WGS sequence"/>
</dbReference>
<dbReference type="FunFam" id="3.40.50.300:FF:001166">
    <property type="entry name" value="ADP-ribosylation factor D"/>
    <property type="match status" value="1"/>
</dbReference>
<dbReference type="NCBIfam" id="TIGR00231">
    <property type="entry name" value="small_GTP"/>
    <property type="match status" value="1"/>
</dbReference>
<evidence type="ECO:0000256" key="6">
    <source>
        <dbReference type="PIRSR" id="PIRSR606689-1"/>
    </source>
</evidence>
<protein>
    <recommendedName>
        <fullName evidence="10">ADP-ribosylation factor-related protein 1</fullName>
    </recommendedName>
</protein>
<feature type="binding site" evidence="7">
    <location>
        <position position="31"/>
    </location>
    <ligand>
        <name>Mg(2+)</name>
        <dbReference type="ChEBI" id="CHEBI:18420"/>
    </ligand>
</feature>
<dbReference type="InterPro" id="IPR027417">
    <property type="entry name" value="P-loop_NTPase"/>
</dbReference>
<dbReference type="GO" id="GO:0003924">
    <property type="term" value="F:GTPase activity"/>
    <property type="evidence" value="ECO:0007669"/>
    <property type="project" value="InterPro"/>
</dbReference>
<comment type="similarity">
    <text evidence="1">Belongs to the small GTPase superfamily. Arf family.</text>
</comment>
<dbReference type="PROSITE" id="PS51419">
    <property type="entry name" value="RAB"/>
    <property type="match status" value="1"/>
</dbReference>
<evidence type="ECO:0000256" key="3">
    <source>
        <dbReference type="ARBA" id="ARBA00022741"/>
    </source>
</evidence>
<comment type="caution">
    <text evidence="8">The sequence shown here is derived from an EMBL/GenBank/DDBJ whole genome shotgun (WGS) entry which is preliminary data.</text>
</comment>
<dbReference type="SMART" id="SM00177">
    <property type="entry name" value="ARF"/>
    <property type="match status" value="1"/>
</dbReference>
<dbReference type="PROSITE" id="PS51417">
    <property type="entry name" value="ARF"/>
    <property type="match status" value="1"/>
</dbReference>